<accession>A0ABT6F532</accession>
<evidence type="ECO:0000313" key="2">
    <source>
        <dbReference type="Proteomes" id="UP001216907"/>
    </source>
</evidence>
<dbReference type="RefSeq" id="WP_277859061.1">
    <property type="nucleotide sequence ID" value="NZ_JARRAG010000001.1"/>
</dbReference>
<gene>
    <name evidence="1" type="ORF">PZE19_02760</name>
</gene>
<protein>
    <submittedName>
        <fullName evidence="1">Uncharacterized protein</fullName>
    </submittedName>
</protein>
<name>A0ABT6F532_9BACT</name>
<comment type="caution">
    <text evidence="1">The sequence shown here is derived from an EMBL/GenBank/DDBJ whole genome shotgun (WGS) entry which is preliminary data.</text>
</comment>
<organism evidence="1 2">
    <name type="scientific">Paludisphaera mucosa</name>
    <dbReference type="NCBI Taxonomy" id="3030827"/>
    <lineage>
        <taxon>Bacteria</taxon>
        <taxon>Pseudomonadati</taxon>
        <taxon>Planctomycetota</taxon>
        <taxon>Planctomycetia</taxon>
        <taxon>Isosphaerales</taxon>
        <taxon>Isosphaeraceae</taxon>
        <taxon>Paludisphaera</taxon>
    </lineage>
</organism>
<reference evidence="1 2" key="1">
    <citation type="submission" date="2023-03" db="EMBL/GenBank/DDBJ databases">
        <title>Paludisphaera mucosa sp. nov. a novel planctomycete from northern fen.</title>
        <authorList>
            <person name="Ivanova A."/>
        </authorList>
    </citation>
    <scope>NUCLEOTIDE SEQUENCE [LARGE SCALE GENOMIC DNA]</scope>
    <source>
        <strain evidence="1 2">Pla2</strain>
    </source>
</reference>
<dbReference type="EMBL" id="JARRAG010000001">
    <property type="protein sequence ID" value="MDG3002697.1"/>
    <property type="molecule type" value="Genomic_DNA"/>
</dbReference>
<sequence>MVDDTGLTAAQFLIAPTLDRYGRSRGWDPRSFAIFYRTNPDVGRIHVLIVAEALNDQDEYQAVRDVWDYLRQELRDEPDVLKSINLDVRSQKKADEGGLYAVAPSYHKYWRLPQFTNDKP</sequence>
<proteinExistence type="predicted"/>
<dbReference type="Proteomes" id="UP001216907">
    <property type="component" value="Unassembled WGS sequence"/>
</dbReference>
<keyword evidence="2" id="KW-1185">Reference proteome</keyword>
<evidence type="ECO:0000313" key="1">
    <source>
        <dbReference type="EMBL" id="MDG3002697.1"/>
    </source>
</evidence>